<proteinExistence type="predicted"/>
<dbReference type="AlphaFoldDB" id="A0A7T6Z4Z6"/>
<keyword evidence="1" id="KW-1133">Transmembrane helix</keyword>
<protein>
    <submittedName>
        <fullName evidence="2">Uncharacterized protein</fullName>
    </submittedName>
</protein>
<gene>
    <name evidence="2" type="ORF">HUG15_16970</name>
</gene>
<reference evidence="2 3" key="1">
    <citation type="submission" date="2020-06" db="EMBL/GenBank/DDBJ databases">
        <title>Genomic analysis of Salicibibacter sp. NKC5-3.</title>
        <authorList>
            <person name="Oh Y.J."/>
        </authorList>
    </citation>
    <scope>NUCLEOTIDE SEQUENCE [LARGE SCALE GENOMIC DNA]</scope>
    <source>
        <strain evidence="2 3">NKC5-3</strain>
    </source>
</reference>
<dbReference type="KEGG" id="scia:HUG15_16970"/>
<keyword evidence="1" id="KW-0812">Transmembrane</keyword>
<feature type="transmembrane region" description="Helical" evidence="1">
    <location>
        <begin position="90"/>
        <end position="109"/>
    </location>
</feature>
<dbReference type="RefSeq" id="WP_200124225.1">
    <property type="nucleotide sequence ID" value="NZ_CP054705.1"/>
</dbReference>
<feature type="transmembrane region" description="Helical" evidence="1">
    <location>
        <begin position="47"/>
        <end position="70"/>
    </location>
</feature>
<feature type="transmembrane region" description="Helical" evidence="1">
    <location>
        <begin position="115"/>
        <end position="135"/>
    </location>
</feature>
<dbReference type="Proteomes" id="UP000595823">
    <property type="component" value="Chromosome"/>
</dbReference>
<keyword evidence="1" id="KW-0472">Membrane</keyword>
<organism evidence="2 3">
    <name type="scientific">Salicibibacter cibarius</name>
    <dbReference type="NCBI Taxonomy" id="2743000"/>
    <lineage>
        <taxon>Bacteria</taxon>
        <taxon>Bacillati</taxon>
        <taxon>Bacillota</taxon>
        <taxon>Bacilli</taxon>
        <taxon>Bacillales</taxon>
        <taxon>Bacillaceae</taxon>
        <taxon>Salicibibacter</taxon>
    </lineage>
</organism>
<keyword evidence="3" id="KW-1185">Reference proteome</keyword>
<evidence type="ECO:0000256" key="1">
    <source>
        <dbReference type="SAM" id="Phobius"/>
    </source>
</evidence>
<evidence type="ECO:0000313" key="3">
    <source>
        <dbReference type="Proteomes" id="UP000595823"/>
    </source>
</evidence>
<evidence type="ECO:0000313" key="2">
    <source>
        <dbReference type="EMBL" id="QQK77100.1"/>
    </source>
</evidence>
<accession>A0A7T6Z4Z6</accession>
<dbReference type="EMBL" id="CP054705">
    <property type="protein sequence ID" value="QQK77100.1"/>
    <property type="molecule type" value="Genomic_DNA"/>
</dbReference>
<name>A0A7T6Z4Z6_9BACI</name>
<sequence>MIKMALMALRKLAEVILAAFTFGIVVAIISSAPAEPTDPAIWSFEDTFLFVFVYSPIFFLFIGIPASIFIEGIMKKINLRNCVYTHLVHFILYVSAGSLLGTMVALFFIAEGFEVYIVVWSTIAALCFYVALIGLNKIIQFSKEHDEE</sequence>